<dbReference type="Pfam" id="PF17390">
    <property type="entry name" value="Bac_rhamnosid_C"/>
    <property type="match status" value="1"/>
</dbReference>
<evidence type="ECO:0000313" key="9">
    <source>
        <dbReference type="Proteomes" id="UP000617531"/>
    </source>
</evidence>
<dbReference type="InterPro" id="IPR035396">
    <property type="entry name" value="Bac_rhamnosid6H"/>
</dbReference>
<dbReference type="PANTHER" id="PTHR33307:SF6">
    <property type="entry name" value="ALPHA-RHAMNOSIDASE (EUROFUNG)-RELATED"/>
    <property type="match status" value="1"/>
</dbReference>
<dbReference type="InterPro" id="IPR016007">
    <property type="entry name" value="Alpha_rhamnosid"/>
</dbReference>
<feature type="domain" description="Alpha-L-rhamnosidase concanavalin-like" evidence="4">
    <location>
        <begin position="334"/>
        <end position="413"/>
    </location>
</feature>
<feature type="domain" description="Alpha-L-rhamnosidase six-hairpin glycosidase" evidence="6">
    <location>
        <begin position="432"/>
        <end position="789"/>
    </location>
</feature>
<evidence type="ECO:0000256" key="2">
    <source>
        <dbReference type="ARBA" id="ARBA00012652"/>
    </source>
</evidence>
<evidence type="ECO:0000256" key="3">
    <source>
        <dbReference type="ARBA" id="ARBA00022801"/>
    </source>
</evidence>
<evidence type="ECO:0000313" key="8">
    <source>
        <dbReference type="EMBL" id="GHF26426.1"/>
    </source>
</evidence>
<accession>A0A8J3GT83</accession>
<dbReference type="PIRSF" id="PIRSF010631">
    <property type="entry name" value="A-rhamnsds"/>
    <property type="match status" value="1"/>
</dbReference>
<name>A0A8J3GT83_9MICO</name>
<dbReference type="EMBL" id="BNAI01000012">
    <property type="protein sequence ID" value="GHF26426.1"/>
    <property type="molecule type" value="Genomic_DNA"/>
</dbReference>
<dbReference type="Pfam" id="PF25788">
    <property type="entry name" value="Ig_Rha78A_N"/>
    <property type="match status" value="1"/>
</dbReference>
<comment type="catalytic activity">
    <reaction evidence="1">
        <text>Hydrolysis of terminal non-reducing alpha-L-rhamnose residues in alpha-L-rhamnosides.</text>
        <dbReference type="EC" id="3.2.1.40"/>
    </reaction>
</comment>
<sequence>MKSQSPDGAFDFSTRVVIVTGPTPLGLLGVPTGPQRVSWKVESSTAGTRQLAYEIESAVDLDFNHQPTSSGEIESSLSIGVDVPGLALKSRETRHVRVRIRTQLGWTEWSPPLRLEAGLGSPSDWSAVAVGVPSQELGPSPLLRHEFSLRDAPARARLYVTSLGLNDVEINGQRASDTLLAPGWTPYHKRLLVATYDVTGLLTEGPNAIGATLSDGWYRGTLGWEGKSAFYGEELALLAQLELDHYDGTSERIVTGTHWRGSFGSVRASGIYHGSDIDLRAHPAGWSTPGFDDTGWDAAHEVPLDRAILEPQTAPPVRRVADFPMTPLDLPQGAVFDAGQNVSGWVRLVVDGREGQTVTVRHAEVLELDGSLHTRSLRKARATDTYILAADGIQALEPAFTFHGFRFADVVSQARVVSATAIAISSDLPIRGDLETAEPALNQLHANVRWSQRDNFVSVPTDCPQRDERLGWTGDAQAFAATANTLFDSQSFWLSWLRDLELEQAPDGGVASVVPNVLSNESFRVNGEGRDLFGRAGWADAASIVPWSVYESYGDLAPLRQQLISMRRWVDHLDARRGKAPLLPTQFQFGDWLDPDAPSEEPWASKVDSDFVANAFFSRVARIQSWTEHLVGDPLLADHYAAMADMIASAAWSKWGERATTTQTGCALALEFGIAPPEDRHRVGAALAENVRTNRGRISTGFLGTPLVLHALSSAGHIDEAYLMLLCREAPSWLYQVDRGATTVWERWDALRPDGSIHPGNMANHEDAQMLSFNHYAYGSVVDWLYRTVAGLAPDPGAPGYRRIRVAPRPAASVPWARASIETRLGAASIDWSLVSGGALEITLRIPFGAEAVLDLPLTSRSTVSTDLVLEHGTHHIRVTEPAVSGT</sequence>
<evidence type="ECO:0000259" key="4">
    <source>
        <dbReference type="Pfam" id="PF05592"/>
    </source>
</evidence>
<dbReference type="SUPFAM" id="SSF48208">
    <property type="entry name" value="Six-hairpin glycosidases"/>
    <property type="match status" value="1"/>
</dbReference>
<protein>
    <recommendedName>
        <fullName evidence="2">alpha-L-rhamnosidase</fullName>
        <ecNumber evidence="2">3.2.1.40</ecNumber>
    </recommendedName>
</protein>
<feature type="domain" description="Bacterial alpha-L-rhamnosidase N-terminal" evidence="5">
    <location>
        <begin position="153"/>
        <end position="320"/>
    </location>
</feature>
<dbReference type="InterPro" id="IPR008928">
    <property type="entry name" value="6-hairpin_glycosidase_sf"/>
</dbReference>
<comment type="caution">
    <text evidence="8">The sequence shown here is derived from an EMBL/GenBank/DDBJ whole genome shotgun (WGS) entry which is preliminary data.</text>
</comment>
<dbReference type="Pfam" id="PF17389">
    <property type="entry name" value="Bac_rhamnosid6H"/>
    <property type="match status" value="1"/>
</dbReference>
<proteinExistence type="predicted"/>
<evidence type="ECO:0000256" key="1">
    <source>
        <dbReference type="ARBA" id="ARBA00001445"/>
    </source>
</evidence>
<dbReference type="Pfam" id="PF08531">
    <property type="entry name" value="Bac_rhamnosid_N"/>
    <property type="match status" value="1"/>
</dbReference>
<dbReference type="GO" id="GO:0030596">
    <property type="term" value="F:alpha-L-rhamnosidase activity"/>
    <property type="evidence" value="ECO:0007669"/>
    <property type="project" value="UniProtKB-EC"/>
</dbReference>
<keyword evidence="3" id="KW-0378">Hydrolase</keyword>
<dbReference type="EC" id="3.2.1.40" evidence="2"/>
<dbReference type="Gene3D" id="2.60.120.260">
    <property type="entry name" value="Galactose-binding domain-like"/>
    <property type="match status" value="2"/>
</dbReference>
<evidence type="ECO:0000259" key="5">
    <source>
        <dbReference type="Pfam" id="PF08531"/>
    </source>
</evidence>
<feature type="domain" description="Alpha-L-rhamnosidase C-terminal" evidence="7">
    <location>
        <begin position="796"/>
        <end position="865"/>
    </location>
</feature>
<dbReference type="Gene3D" id="2.60.420.10">
    <property type="entry name" value="Maltose phosphorylase, domain 3"/>
    <property type="match status" value="1"/>
</dbReference>
<dbReference type="Proteomes" id="UP000617531">
    <property type="component" value="Unassembled WGS sequence"/>
</dbReference>
<dbReference type="InterPro" id="IPR012341">
    <property type="entry name" value="6hp_glycosidase-like_sf"/>
</dbReference>
<dbReference type="InterPro" id="IPR008902">
    <property type="entry name" value="Rhamnosid_concanavalin"/>
</dbReference>
<reference evidence="8" key="1">
    <citation type="journal article" date="2014" name="Int. J. Syst. Evol. Microbiol.">
        <title>Complete genome sequence of Corynebacterium casei LMG S-19264T (=DSM 44701T), isolated from a smear-ripened cheese.</title>
        <authorList>
            <consortium name="US DOE Joint Genome Institute (JGI-PGF)"/>
            <person name="Walter F."/>
            <person name="Albersmeier A."/>
            <person name="Kalinowski J."/>
            <person name="Ruckert C."/>
        </authorList>
    </citation>
    <scope>NUCLEOTIDE SEQUENCE</scope>
    <source>
        <strain evidence="8">CGMCC 1.16548</strain>
    </source>
</reference>
<dbReference type="Pfam" id="PF05592">
    <property type="entry name" value="Bac_rhamnosid"/>
    <property type="match status" value="1"/>
</dbReference>
<dbReference type="GO" id="GO:0005975">
    <property type="term" value="P:carbohydrate metabolic process"/>
    <property type="evidence" value="ECO:0007669"/>
    <property type="project" value="InterPro"/>
</dbReference>
<dbReference type="Gene3D" id="1.50.10.10">
    <property type="match status" value="1"/>
</dbReference>
<dbReference type="AlphaFoldDB" id="A0A8J3GT83"/>
<evidence type="ECO:0000259" key="6">
    <source>
        <dbReference type="Pfam" id="PF17389"/>
    </source>
</evidence>
<dbReference type="InterPro" id="IPR013783">
    <property type="entry name" value="Ig-like_fold"/>
</dbReference>
<dbReference type="InterPro" id="IPR035398">
    <property type="entry name" value="Bac_rhamnosid_C"/>
</dbReference>
<keyword evidence="9" id="KW-1185">Reference proteome</keyword>
<dbReference type="PANTHER" id="PTHR33307">
    <property type="entry name" value="ALPHA-RHAMNOSIDASE (EUROFUNG)"/>
    <property type="match status" value="1"/>
</dbReference>
<gene>
    <name evidence="8" type="ORF">GCM10011600_29210</name>
</gene>
<dbReference type="Gene3D" id="2.60.40.10">
    <property type="entry name" value="Immunoglobulins"/>
    <property type="match status" value="1"/>
</dbReference>
<reference evidence="8" key="2">
    <citation type="submission" date="2020-09" db="EMBL/GenBank/DDBJ databases">
        <authorList>
            <person name="Sun Q."/>
            <person name="Zhou Y."/>
        </authorList>
    </citation>
    <scope>NUCLEOTIDE SEQUENCE</scope>
    <source>
        <strain evidence="8">CGMCC 1.16548</strain>
    </source>
</reference>
<evidence type="ECO:0000259" key="7">
    <source>
        <dbReference type="Pfam" id="PF17390"/>
    </source>
</evidence>
<dbReference type="InterPro" id="IPR013737">
    <property type="entry name" value="Bac_rhamnosid_N"/>
</dbReference>
<organism evidence="8 9">
    <name type="scientific">Pseudolysinimonas yzui</name>
    <dbReference type="NCBI Taxonomy" id="2708254"/>
    <lineage>
        <taxon>Bacteria</taxon>
        <taxon>Bacillati</taxon>
        <taxon>Actinomycetota</taxon>
        <taxon>Actinomycetes</taxon>
        <taxon>Micrococcales</taxon>
        <taxon>Microbacteriaceae</taxon>
        <taxon>Pseudolysinimonas</taxon>
    </lineage>
</organism>